<evidence type="ECO:0000259" key="8">
    <source>
        <dbReference type="Pfam" id="PF17403"/>
    </source>
</evidence>
<dbReference type="PANTHER" id="PTHR17972">
    <property type="entry name" value="NUCLEOLAR RNA-ASSOCIATED PROTEIN"/>
    <property type="match status" value="1"/>
</dbReference>
<protein>
    <recommendedName>
        <fullName evidence="5">U3 small nucleolar RNA-associated protein 22</fullName>
    </recommendedName>
</protein>
<feature type="domain" description="Nrap protein" evidence="7">
    <location>
        <begin position="166"/>
        <end position="309"/>
    </location>
</feature>
<keyword evidence="14" id="KW-1185">Reference proteome</keyword>
<comment type="subcellular location">
    <subcellularLocation>
        <location evidence="1 5">Nucleus</location>
        <location evidence="1 5">Nucleolus</location>
    </subcellularLocation>
</comment>
<name>A0AA43QED2_9LECA</name>
<dbReference type="Pfam" id="PF17403">
    <property type="entry name" value="Nrap_D2"/>
    <property type="match status" value="1"/>
</dbReference>
<keyword evidence="5" id="KW-0687">Ribonucleoprotein</keyword>
<feature type="domain" description="Nrap protein" evidence="11">
    <location>
        <begin position="827"/>
        <end position="982"/>
    </location>
</feature>
<dbReference type="GO" id="GO:0032545">
    <property type="term" value="C:CURI complex"/>
    <property type="evidence" value="ECO:0007669"/>
    <property type="project" value="TreeGrafter"/>
</dbReference>
<feature type="domain" description="Nrap protein" evidence="9">
    <location>
        <begin position="462"/>
        <end position="612"/>
    </location>
</feature>
<evidence type="ECO:0000256" key="5">
    <source>
        <dbReference type="RuleBase" id="RU364032"/>
    </source>
</evidence>
<comment type="similarity">
    <text evidence="2 5">Belongs to the NRAP family.</text>
</comment>
<comment type="caution">
    <text evidence="13">The sequence shown here is derived from an EMBL/GenBank/DDBJ whole genome shotgun (WGS) entry which is preliminary data.</text>
</comment>
<evidence type="ECO:0000256" key="3">
    <source>
        <dbReference type="ARBA" id="ARBA00022884"/>
    </source>
</evidence>
<evidence type="ECO:0000313" key="14">
    <source>
        <dbReference type="Proteomes" id="UP001161017"/>
    </source>
</evidence>
<keyword evidence="4 5" id="KW-0539">Nucleus</keyword>
<feature type="domain" description="Nrap protein" evidence="10">
    <location>
        <begin position="651"/>
        <end position="824"/>
    </location>
</feature>
<feature type="domain" description="Nrap protein" evidence="12">
    <location>
        <begin position="985"/>
        <end position="1116"/>
    </location>
</feature>
<dbReference type="Pfam" id="PF03813">
    <property type="entry name" value="Nrap"/>
    <property type="match status" value="1"/>
</dbReference>
<dbReference type="Gene3D" id="3.30.70.3030">
    <property type="match status" value="1"/>
</dbReference>
<reference evidence="13" key="1">
    <citation type="journal article" date="2023" name="Genome Biol. Evol.">
        <title>First Whole Genome Sequence and Flow Cytometry Genome Size Data for the Lichen-Forming Fungus Ramalina farinacea (Ascomycota).</title>
        <authorList>
            <person name="Llewellyn T."/>
            <person name="Mian S."/>
            <person name="Hill R."/>
            <person name="Leitch I.J."/>
            <person name="Gaya E."/>
        </authorList>
    </citation>
    <scope>NUCLEOTIDE SEQUENCE</scope>
    <source>
        <strain evidence="13">LIQ254RAFAR</strain>
    </source>
</reference>
<dbReference type="GO" id="GO:0034456">
    <property type="term" value="C:UTP-C complex"/>
    <property type="evidence" value="ECO:0007669"/>
    <property type="project" value="TreeGrafter"/>
</dbReference>
<dbReference type="InterPro" id="IPR035082">
    <property type="entry name" value="Nrap_D1"/>
</dbReference>
<dbReference type="GO" id="GO:0003723">
    <property type="term" value="F:RNA binding"/>
    <property type="evidence" value="ECO:0007669"/>
    <property type="project" value="UniProtKB-KW"/>
</dbReference>
<feature type="region of interest" description="Disordered" evidence="6">
    <location>
        <begin position="673"/>
        <end position="694"/>
    </location>
</feature>
<dbReference type="EMBL" id="JAPUFD010000001">
    <property type="protein sequence ID" value="MDI1485052.1"/>
    <property type="molecule type" value="Genomic_DNA"/>
</dbReference>
<evidence type="ECO:0000313" key="13">
    <source>
        <dbReference type="EMBL" id="MDI1485052.1"/>
    </source>
</evidence>
<proteinExistence type="inferred from homology"/>
<dbReference type="PANTHER" id="PTHR17972:SF0">
    <property type="entry name" value="NUCLEOLAR PROTEIN 6"/>
    <property type="match status" value="1"/>
</dbReference>
<keyword evidence="5" id="KW-0698">rRNA processing</keyword>
<evidence type="ECO:0000256" key="4">
    <source>
        <dbReference type="ARBA" id="ARBA00023242"/>
    </source>
</evidence>
<evidence type="ECO:0000259" key="9">
    <source>
        <dbReference type="Pfam" id="PF17404"/>
    </source>
</evidence>
<dbReference type="InterPro" id="IPR035369">
    <property type="entry name" value="Nrap_D4"/>
</dbReference>
<evidence type="ECO:0000259" key="11">
    <source>
        <dbReference type="Pfam" id="PF17406"/>
    </source>
</evidence>
<dbReference type="InterPro" id="IPR035371">
    <property type="entry name" value="Nrap_D6"/>
</dbReference>
<keyword evidence="3 5" id="KW-0694">RNA-binding</keyword>
<dbReference type="Proteomes" id="UP001161017">
    <property type="component" value="Unassembled WGS sequence"/>
</dbReference>
<evidence type="ECO:0000259" key="7">
    <source>
        <dbReference type="Pfam" id="PF03813"/>
    </source>
</evidence>
<dbReference type="InterPro" id="IPR035367">
    <property type="entry name" value="Nrap_D2"/>
</dbReference>
<dbReference type="InterPro" id="IPR035368">
    <property type="entry name" value="Nrap_D3"/>
</dbReference>
<evidence type="ECO:0000259" key="10">
    <source>
        <dbReference type="Pfam" id="PF17405"/>
    </source>
</evidence>
<dbReference type="GO" id="GO:0006364">
    <property type="term" value="P:rRNA processing"/>
    <property type="evidence" value="ECO:0007669"/>
    <property type="project" value="UniProtKB-KW"/>
</dbReference>
<dbReference type="InterPro" id="IPR035370">
    <property type="entry name" value="Nrap_D5"/>
</dbReference>
<evidence type="ECO:0000259" key="12">
    <source>
        <dbReference type="Pfam" id="PF17407"/>
    </source>
</evidence>
<evidence type="ECO:0000256" key="6">
    <source>
        <dbReference type="SAM" id="MobiDB-lite"/>
    </source>
</evidence>
<organism evidence="13 14">
    <name type="scientific">Ramalina farinacea</name>
    <dbReference type="NCBI Taxonomy" id="258253"/>
    <lineage>
        <taxon>Eukaryota</taxon>
        <taxon>Fungi</taxon>
        <taxon>Dikarya</taxon>
        <taxon>Ascomycota</taxon>
        <taxon>Pezizomycotina</taxon>
        <taxon>Lecanoromycetes</taxon>
        <taxon>OSLEUM clade</taxon>
        <taxon>Lecanoromycetidae</taxon>
        <taxon>Lecanorales</taxon>
        <taxon>Lecanorineae</taxon>
        <taxon>Ramalinaceae</taxon>
        <taxon>Ramalina</taxon>
    </lineage>
</organism>
<accession>A0AA43QED2</accession>
<dbReference type="Gene3D" id="1.10.1410.10">
    <property type="match status" value="1"/>
</dbReference>
<dbReference type="GO" id="GO:0006409">
    <property type="term" value="P:tRNA export from nucleus"/>
    <property type="evidence" value="ECO:0007669"/>
    <property type="project" value="TreeGrafter"/>
</dbReference>
<dbReference type="Pfam" id="PF17404">
    <property type="entry name" value="Nrap_D3"/>
    <property type="match status" value="1"/>
</dbReference>
<dbReference type="Pfam" id="PF17405">
    <property type="entry name" value="Nrap_D4"/>
    <property type="match status" value="1"/>
</dbReference>
<dbReference type="GO" id="GO:0032040">
    <property type="term" value="C:small-subunit processome"/>
    <property type="evidence" value="ECO:0007669"/>
    <property type="project" value="TreeGrafter"/>
</dbReference>
<dbReference type="InterPro" id="IPR005554">
    <property type="entry name" value="NOL6/Upt22"/>
</dbReference>
<gene>
    <name evidence="13" type="primary">UTP22</name>
    <name evidence="13" type="ORF">OHK93_000186</name>
</gene>
<feature type="domain" description="Nrap protein" evidence="8">
    <location>
        <begin position="315"/>
        <end position="455"/>
    </location>
</feature>
<sequence>MANKMANEMANEMATHQHKRRKLALTQQEQATLGGAIVPRLDRSFDVDIQNSGDTYDSIANNSSIFKLKLDHLLETVQPVYHKLSHIDDTLRELKRCIENIPDHEPMTITEGENLMKARNIYVPWPEQRPSRDVAYTVSYRRPSSIFVIGSYARRSALRSRNGLTVDLAITMPSKLFQPKDYLNHRYFYKRAYFLAAIADGISNRTDCHFHLEFSYQSDSPLQPILIASTKGEDSYGPHRSDIRIRLLIAADANLFPAAKLHPAKNCIRTGKLSGSRENVLKPPTAFYNASLRSECLSMSYLKFLHSTSMNADTFPAACVLGSVWLQQRGFGSSLSGGGFGSFEWACTIALLMQMTDQNGRSILSKGYSHYQTFKATLRYLAHRDLVSDPAIVKPGAQWFQETAGPILFDGARGMNILFKMSQSSYGALRCAAKATVNLLSDSTVDQFESCFIMKLDVPTCCYDYTMEIPIGVCKEASSNTPMSVFDAAERSSHLYRILHEGLSDRARLLNIRQPATRTWSINSPANNDLSSSYIPVGLLLNADVAFRTIDKGPLADDKEKAARFRAFWGEKAELRRFNDGSIHETLSWTPQEGDQSVLARSMRYMLEKHLSKEAARSIRMISESQTTMISSEQITSSSVVLSSSSRPSPDLDDLLQRIQNLESLPLNIHQVTGVDPPISESPSRRSLKHGNSAQTEPLAINIQFEGSSRWPQDLVAVQKAKVAFLLKVAEQLEATTAGLSTSLRLEDNTNLFSNAAAMVVSNPADSTFQLRVHHEGEESLVLEKLARGSKSDPERGMAAAALSNYKQKFVQGPMHRQALSSLSSRFPALSASVGAMKKWRDRHLLSNYVSNELIELLTLRTFVHPGPFDPPGTMVTGFFRTLLFISRWDWRSEPLILQLRTGLDKHAMQAAKQRFEAWRNIDPAMNKLAMFVGSDIDPSGATWTDKKPSKVAAARFTSLATAAANLIQEQGLGLCCDDLFKPALADYDFIIRLDLDLNSRASSSVQNQTAFKNLQSRSHEAAHPQGCNLIASLADELESLYGNRIVFFYDIMDGDVICGLWNPIAASTSWKVKSDMPTIPRTVHKDGQDIDSVEINRNGTLAEIARLGGDLIKSIEITSSQ</sequence>
<dbReference type="Pfam" id="PF17407">
    <property type="entry name" value="Nrap_D6"/>
    <property type="match status" value="1"/>
</dbReference>
<keyword evidence="5" id="KW-0690">Ribosome biogenesis</keyword>
<evidence type="ECO:0000256" key="1">
    <source>
        <dbReference type="ARBA" id="ARBA00004604"/>
    </source>
</evidence>
<evidence type="ECO:0000256" key="2">
    <source>
        <dbReference type="ARBA" id="ARBA00006674"/>
    </source>
</evidence>
<dbReference type="Pfam" id="PF17406">
    <property type="entry name" value="Nrap_D5"/>
    <property type="match status" value="1"/>
</dbReference>
<dbReference type="AlphaFoldDB" id="A0AA43QED2"/>